<comment type="caution">
    <text evidence="2">The sequence shown here is derived from an EMBL/GenBank/DDBJ whole genome shotgun (WGS) entry which is preliminary data.</text>
</comment>
<dbReference type="InterPro" id="IPR000594">
    <property type="entry name" value="ThiF_NAD_FAD-bd"/>
</dbReference>
<dbReference type="SUPFAM" id="SSF69572">
    <property type="entry name" value="Activating enzymes of the ubiquitin-like proteins"/>
    <property type="match status" value="1"/>
</dbReference>
<dbReference type="PANTHER" id="PTHR10953:SF102">
    <property type="entry name" value="ADENYLYLTRANSFERASE AND SULFURTRANSFERASE MOCS3"/>
    <property type="match status" value="1"/>
</dbReference>
<dbReference type="EMBL" id="JACNYL010000002">
    <property type="protein sequence ID" value="MBD1421552.1"/>
    <property type="molecule type" value="Genomic_DNA"/>
</dbReference>
<dbReference type="Gene3D" id="3.40.50.720">
    <property type="entry name" value="NAD(P)-binding Rossmann-like Domain"/>
    <property type="match status" value="1"/>
</dbReference>
<dbReference type="Proteomes" id="UP000651112">
    <property type="component" value="Unassembled WGS sequence"/>
</dbReference>
<keyword evidence="3" id="KW-1185">Reference proteome</keyword>
<protein>
    <submittedName>
        <fullName evidence="2">HesA/MoeB/ThiF family protein</fullName>
    </submittedName>
</protein>
<sequence length="236" mass="25859">MQTNDIFNRYSRQIFIEEVGVEGQRKIGNAKVLVVGAGGLGSPVLQYLAAAGIGKLAVVDFDEVEVHNLNRQVIHRENAVGKSKTESAAHFVKALNSQITFVPVCQKIDAENVQDVIRDYDIVVDGSDNFTTRYIVNDACVTLNKPLVYGSIFAFEGQVAVFNFQGSKNLRDLFPEAPNPEDVPNCDRNGVLGPLPGIVGTMMAMQVLKVITGLPIVTNQLTIVDTLNWNFMTITF</sequence>
<evidence type="ECO:0000259" key="1">
    <source>
        <dbReference type="Pfam" id="PF00899"/>
    </source>
</evidence>
<proteinExistence type="predicted"/>
<dbReference type="Pfam" id="PF00899">
    <property type="entry name" value="ThiF"/>
    <property type="match status" value="1"/>
</dbReference>
<dbReference type="InterPro" id="IPR045886">
    <property type="entry name" value="ThiF/MoeB/HesA"/>
</dbReference>
<name>A0ABR7XRN6_9SPHI</name>
<dbReference type="RefSeq" id="WP_190313306.1">
    <property type="nucleotide sequence ID" value="NZ_JACNYL010000002.1"/>
</dbReference>
<organism evidence="2 3">
    <name type="scientific">Sphingobacterium chuzhouense</name>
    <dbReference type="NCBI Taxonomy" id="1742264"/>
    <lineage>
        <taxon>Bacteria</taxon>
        <taxon>Pseudomonadati</taxon>
        <taxon>Bacteroidota</taxon>
        <taxon>Sphingobacteriia</taxon>
        <taxon>Sphingobacteriales</taxon>
        <taxon>Sphingobacteriaceae</taxon>
        <taxon>Sphingobacterium</taxon>
    </lineage>
</organism>
<gene>
    <name evidence="2" type="ORF">H8B21_08230</name>
</gene>
<dbReference type="InterPro" id="IPR035985">
    <property type="entry name" value="Ubiquitin-activating_enz"/>
</dbReference>
<feature type="domain" description="THIF-type NAD/FAD binding fold" evidence="1">
    <location>
        <begin position="10"/>
        <end position="233"/>
    </location>
</feature>
<accession>A0ABR7XRN6</accession>
<reference evidence="2 3" key="1">
    <citation type="submission" date="2020-08" db="EMBL/GenBank/DDBJ databases">
        <title>Sphingobacterium sp. DN00404 isolated from aquaculture water.</title>
        <authorList>
            <person name="Zhang M."/>
        </authorList>
    </citation>
    <scope>NUCLEOTIDE SEQUENCE [LARGE SCALE GENOMIC DNA]</scope>
    <source>
        <strain evidence="2 3">KCTC 42746</strain>
    </source>
</reference>
<evidence type="ECO:0000313" key="2">
    <source>
        <dbReference type="EMBL" id="MBD1421552.1"/>
    </source>
</evidence>
<dbReference type="CDD" id="cd00757">
    <property type="entry name" value="ThiF_MoeB_HesA_family"/>
    <property type="match status" value="1"/>
</dbReference>
<evidence type="ECO:0000313" key="3">
    <source>
        <dbReference type="Proteomes" id="UP000651112"/>
    </source>
</evidence>
<dbReference type="PANTHER" id="PTHR10953">
    <property type="entry name" value="UBIQUITIN-ACTIVATING ENZYME E1"/>
    <property type="match status" value="1"/>
</dbReference>